<reference evidence="1 2" key="1">
    <citation type="journal article" date="2018" name="New Phytol.">
        <title>Phylogenomics of Endogonaceae and evolution of mycorrhizas within Mucoromycota.</title>
        <authorList>
            <person name="Chang Y."/>
            <person name="Desiro A."/>
            <person name="Na H."/>
            <person name="Sandor L."/>
            <person name="Lipzen A."/>
            <person name="Clum A."/>
            <person name="Barry K."/>
            <person name="Grigoriev I.V."/>
            <person name="Martin F.M."/>
            <person name="Stajich J.E."/>
            <person name="Smith M.E."/>
            <person name="Bonito G."/>
            <person name="Spatafora J.W."/>
        </authorList>
    </citation>
    <scope>NUCLEOTIDE SEQUENCE [LARGE SCALE GENOMIC DNA]</scope>
    <source>
        <strain evidence="1 2">GMNB39</strain>
    </source>
</reference>
<protein>
    <submittedName>
        <fullName evidence="1">Uncharacterized protein</fullName>
    </submittedName>
</protein>
<dbReference type="PANTHER" id="PTHR13932:SF5">
    <property type="entry name" value="RADICAL S-ADENOSYL METHIONINE DOMAIN-CONTAINING PROTEIN 1, MITOCHONDRIAL"/>
    <property type="match status" value="1"/>
</dbReference>
<name>A0A433DEW6_9FUNG</name>
<dbReference type="EMBL" id="RBNI01002361">
    <property type="protein sequence ID" value="RUP49368.1"/>
    <property type="molecule type" value="Genomic_DNA"/>
</dbReference>
<dbReference type="GO" id="GO:0006779">
    <property type="term" value="P:porphyrin-containing compound biosynthetic process"/>
    <property type="evidence" value="ECO:0007669"/>
    <property type="project" value="TreeGrafter"/>
</dbReference>
<dbReference type="GO" id="GO:0005739">
    <property type="term" value="C:mitochondrion"/>
    <property type="evidence" value="ECO:0007669"/>
    <property type="project" value="TreeGrafter"/>
</dbReference>
<dbReference type="Proteomes" id="UP000268093">
    <property type="component" value="Unassembled WGS sequence"/>
</dbReference>
<gene>
    <name evidence="1" type="ORF">BC936DRAFT_142686</name>
</gene>
<accession>A0A433DEW6</accession>
<organism evidence="1 2">
    <name type="scientific">Jimgerdemannia flammicorona</name>
    <dbReference type="NCBI Taxonomy" id="994334"/>
    <lineage>
        <taxon>Eukaryota</taxon>
        <taxon>Fungi</taxon>
        <taxon>Fungi incertae sedis</taxon>
        <taxon>Mucoromycota</taxon>
        <taxon>Mucoromycotina</taxon>
        <taxon>Endogonomycetes</taxon>
        <taxon>Endogonales</taxon>
        <taxon>Endogonaceae</taxon>
        <taxon>Jimgerdemannia</taxon>
    </lineage>
</organism>
<evidence type="ECO:0000313" key="2">
    <source>
        <dbReference type="Proteomes" id="UP000268093"/>
    </source>
</evidence>
<dbReference type="PANTHER" id="PTHR13932">
    <property type="entry name" value="COPROPORPHYRINIGEN III OXIDASE"/>
    <property type="match status" value="1"/>
</dbReference>
<evidence type="ECO:0000313" key="1">
    <source>
        <dbReference type="EMBL" id="RUP49368.1"/>
    </source>
</evidence>
<comment type="caution">
    <text evidence="1">The sequence shown here is derived from an EMBL/GenBank/DDBJ whole genome shotgun (WGS) entry which is preliminary data.</text>
</comment>
<dbReference type="AlphaFoldDB" id="A0A433DEW6"/>
<proteinExistence type="predicted"/>
<dbReference type="InterPro" id="IPR058240">
    <property type="entry name" value="rSAM_sf"/>
</dbReference>
<keyword evidence="2" id="KW-1185">Reference proteome</keyword>
<dbReference type="GO" id="GO:0051539">
    <property type="term" value="F:4 iron, 4 sulfur cluster binding"/>
    <property type="evidence" value="ECO:0007669"/>
    <property type="project" value="TreeGrafter"/>
</dbReference>
<dbReference type="SUPFAM" id="SSF102114">
    <property type="entry name" value="Radical SAM enzymes"/>
    <property type="match status" value="1"/>
</dbReference>
<dbReference type="OrthoDB" id="431409at2759"/>
<dbReference type="InterPro" id="IPR034505">
    <property type="entry name" value="Coproporphyrinogen-III_oxidase"/>
</dbReference>
<sequence>MTASHGFAHYEVSNYARDQVAISRHNFGYWRGLDYIGVGPGAHGRLYDFEQEERIRTYGEFHPNTWMAQCEEAGHGIRNIKVMTRQEMIEEIIVFGLRTRMGVPQARFSTYSDNDKHLKEYLDPAILLSFISAGFLEWHNPEPGRQSFDRSTAPYVMTEIAQEFTLEGGLRPTEKGLAVADELLPRLLRTV</sequence>